<evidence type="ECO:0000256" key="7">
    <source>
        <dbReference type="ARBA" id="ARBA00023136"/>
    </source>
</evidence>
<accession>A0ABS5Y4G2</accession>
<keyword evidence="4" id="KW-0808">Transferase</keyword>
<feature type="transmembrane region" description="Helical" evidence="8">
    <location>
        <begin position="348"/>
        <end position="367"/>
    </location>
</feature>
<dbReference type="EMBL" id="JADOER010000009">
    <property type="protein sequence ID" value="MBT9312681.1"/>
    <property type="molecule type" value="Genomic_DNA"/>
</dbReference>
<evidence type="ECO:0000256" key="8">
    <source>
        <dbReference type="SAM" id="Phobius"/>
    </source>
</evidence>
<feature type="transmembrane region" description="Helical" evidence="8">
    <location>
        <begin position="21"/>
        <end position="40"/>
    </location>
</feature>
<keyword evidence="6 8" id="KW-1133">Transmembrane helix</keyword>
<keyword evidence="7 8" id="KW-0472">Membrane</keyword>
<feature type="transmembrane region" description="Helical" evidence="8">
    <location>
        <begin position="406"/>
        <end position="424"/>
    </location>
</feature>
<evidence type="ECO:0000256" key="5">
    <source>
        <dbReference type="ARBA" id="ARBA00022692"/>
    </source>
</evidence>
<keyword evidence="5 8" id="KW-0812">Transmembrane</keyword>
<feature type="transmembrane region" description="Helical" evidence="8">
    <location>
        <begin position="129"/>
        <end position="147"/>
    </location>
</feature>
<dbReference type="PANTHER" id="PTHR33908">
    <property type="entry name" value="MANNOSYLTRANSFERASE YKCB-RELATED"/>
    <property type="match status" value="1"/>
</dbReference>
<comment type="caution">
    <text evidence="10">The sequence shown here is derived from an EMBL/GenBank/DDBJ whole genome shotgun (WGS) entry which is preliminary data.</text>
</comment>
<keyword evidence="11" id="KW-1185">Reference proteome</keyword>
<feature type="transmembrane region" description="Helical" evidence="8">
    <location>
        <begin position="379"/>
        <end position="400"/>
    </location>
</feature>
<proteinExistence type="predicted"/>
<feature type="transmembrane region" description="Helical" evidence="8">
    <location>
        <begin position="159"/>
        <end position="175"/>
    </location>
</feature>
<evidence type="ECO:0000259" key="9">
    <source>
        <dbReference type="Pfam" id="PF13231"/>
    </source>
</evidence>
<dbReference type="Proteomes" id="UP001196661">
    <property type="component" value="Unassembled WGS sequence"/>
</dbReference>
<protein>
    <submittedName>
        <fullName evidence="10">Glycosyltransferase family 39 protein</fullName>
    </submittedName>
</protein>
<evidence type="ECO:0000256" key="4">
    <source>
        <dbReference type="ARBA" id="ARBA00022679"/>
    </source>
</evidence>
<feature type="domain" description="Glycosyltransferase RgtA/B/C/D-like" evidence="9">
    <location>
        <begin position="109"/>
        <end position="267"/>
    </location>
</feature>
<feature type="transmembrane region" description="Helical" evidence="8">
    <location>
        <begin position="181"/>
        <end position="201"/>
    </location>
</feature>
<comment type="subcellular location">
    <subcellularLocation>
        <location evidence="1">Cell membrane</location>
        <topology evidence="1">Multi-pass membrane protein</topology>
    </subcellularLocation>
</comment>
<sequence length="555" mass="61331">MSQRPSKLATSPTRPSANGGKLDWILLAAIAIACLLRVVYIDGRELWYDEVLSLLLSTTQRISYGDPAGVPIALANYSPLLQLPPLDSVSDILKGIKPLFQGLVGREPHPPLFFLCQYLWLLVTNNQAIALRSLNLLLSLGAIFGAYGMGKALFNQRGGLVFAALLGLNPFFWFHSLNVRMYCPTVLWVTLAGWAGVQLCYQRPGRRLGWYVLLTLAMAAGILTYYLSALAFVALGVVFLIQDRQRWWHYGLCGLGAVGLASPWIYWGVPQQLRNVDLQRFANNSSWLETMVQHIQGILEVLGIQLAVGDWATGLPTAFVLGVGVLVSLGLALMIGQLWHLLRHRSMSLLLVVLSLGCLPLLLMLGFDILSGQSTLAWGFGRTGMFILPGLLLLITAWIVHLPHRWQMFAIATLLAVYLGLNGADMALRQRQVFQQIAATATPAESTLIAMNSKAWGHVLRLVYYFPAETPVKLLATDPAMLPDALNDALATAEYDQVLWLEAMRPVWKAPKADEAEQIRQDIEARLGAGYTLANRQELVGTMQLDRFSLAVYEK</sequence>
<reference evidence="10 11" key="1">
    <citation type="journal article" date="2021" name="Mar. Drugs">
        <title>Genome Reduction and Secondary Metabolism of the Marine Sponge-Associated Cyanobacterium Leptothoe.</title>
        <authorList>
            <person name="Konstantinou D."/>
            <person name="Popin R.V."/>
            <person name="Fewer D.P."/>
            <person name="Sivonen K."/>
            <person name="Gkelis S."/>
        </authorList>
    </citation>
    <scope>NUCLEOTIDE SEQUENCE [LARGE SCALE GENOMIC DNA]</scope>
    <source>
        <strain evidence="10 11">TAU-MAC 1615</strain>
    </source>
</reference>
<organism evidence="10 11">
    <name type="scientific">Leptothoe kymatousa TAU-MAC 1615</name>
    <dbReference type="NCBI Taxonomy" id="2364775"/>
    <lineage>
        <taxon>Bacteria</taxon>
        <taxon>Bacillati</taxon>
        <taxon>Cyanobacteriota</taxon>
        <taxon>Cyanophyceae</taxon>
        <taxon>Nodosilineales</taxon>
        <taxon>Cymatolegaceae</taxon>
        <taxon>Leptothoe</taxon>
        <taxon>Leptothoe kymatousa</taxon>
    </lineage>
</organism>
<dbReference type="RefSeq" id="WP_215618573.1">
    <property type="nucleotide sequence ID" value="NZ_JADOER010000009.1"/>
</dbReference>
<dbReference type="PROSITE" id="PS51257">
    <property type="entry name" value="PROKAR_LIPOPROTEIN"/>
    <property type="match status" value="1"/>
</dbReference>
<feature type="transmembrane region" description="Helical" evidence="8">
    <location>
        <begin position="208"/>
        <end position="241"/>
    </location>
</feature>
<dbReference type="Pfam" id="PF13231">
    <property type="entry name" value="PMT_2"/>
    <property type="match status" value="1"/>
</dbReference>
<evidence type="ECO:0000313" key="10">
    <source>
        <dbReference type="EMBL" id="MBT9312681.1"/>
    </source>
</evidence>
<evidence type="ECO:0000256" key="6">
    <source>
        <dbReference type="ARBA" id="ARBA00022989"/>
    </source>
</evidence>
<keyword evidence="3" id="KW-0328">Glycosyltransferase</keyword>
<feature type="transmembrane region" description="Helical" evidence="8">
    <location>
        <begin position="247"/>
        <end position="269"/>
    </location>
</feature>
<keyword evidence="2" id="KW-1003">Cell membrane</keyword>
<dbReference type="PANTHER" id="PTHR33908:SF11">
    <property type="entry name" value="MEMBRANE PROTEIN"/>
    <property type="match status" value="1"/>
</dbReference>
<feature type="transmembrane region" description="Helical" evidence="8">
    <location>
        <begin position="318"/>
        <end position="342"/>
    </location>
</feature>
<evidence type="ECO:0000313" key="11">
    <source>
        <dbReference type="Proteomes" id="UP001196661"/>
    </source>
</evidence>
<name>A0ABS5Y4G2_9CYAN</name>
<evidence type="ECO:0000256" key="2">
    <source>
        <dbReference type="ARBA" id="ARBA00022475"/>
    </source>
</evidence>
<dbReference type="InterPro" id="IPR038731">
    <property type="entry name" value="RgtA/B/C-like"/>
</dbReference>
<evidence type="ECO:0000256" key="1">
    <source>
        <dbReference type="ARBA" id="ARBA00004651"/>
    </source>
</evidence>
<gene>
    <name evidence="10" type="ORF">IXB28_10725</name>
</gene>
<evidence type="ECO:0000256" key="3">
    <source>
        <dbReference type="ARBA" id="ARBA00022676"/>
    </source>
</evidence>
<dbReference type="InterPro" id="IPR050297">
    <property type="entry name" value="LipidA_mod_glycosyltrf_83"/>
</dbReference>